<dbReference type="InterPro" id="IPR036291">
    <property type="entry name" value="NAD(P)-bd_dom_sf"/>
</dbReference>
<dbReference type="Proteomes" id="UP000183995">
    <property type="component" value="Unassembled WGS sequence"/>
</dbReference>
<dbReference type="InterPro" id="IPR003781">
    <property type="entry name" value="CoA-bd"/>
</dbReference>
<evidence type="ECO:0000313" key="3">
    <source>
        <dbReference type="Proteomes" id="UP000183995"/>
    </source>
</evidence>
<protein>
    <submittedName>
        <fullName evidence="2">CoA binding domain-containing protein</fullName>
    </submittedName>
</protein>
<name>A0A1M5XSC5_9FIRM</name>
<gene>
    <name evidence="2" type="ORF">SAMN02745823_01976</name>
</gene>
<dbReference type="SUPFAM" id="SSF51735">
    <property type="entry name" value="NAD(P)-binding Rossmann-fold domains"/>
    <property type="match status" value="1"/>
</dbReference>
<dbReference type="RefSeq" id="WP_073078331.1">
    <property type="nucleotide sequence ID" value="NZ_FQXV01000006.1"/>
</dbReference>
<reference evidence="2 3" key="1">
    <citation type="submission" date="2016-11" db="EMBL/GenBank/DDBJ databases">
        <authorList>
            <person name="Jaros S."/>
            <person name="Januszkiewicz K."/>
            <person name="Wedrychowicz H."/>
        </authorList>
    </citation>
    <scope>NUCLEOTIDE SEQUENCE [LARGE SCALE GENOMIC DNA]</scope>
    <source>
        <strain evidence="2 3">DSM 10068</strain>
    </source>
</reference>
<feature type="domain" description="CoA-binding" evidence="1">
    <location>
        <begin position="28"/>
        <end position="124"/>
    </location>
</feature>
<dbReference type="AlphaFoldDB" id="A0A1M5XSC5"/>
<dbReference type="EMBL" id="FQXV01000006">
    <property type="protein sequence ID" value="SHI02434.1"/>
    <property type="molecule type" value="Genomic_DNA"/>
</dbReference>
<dbReference type="Pfam" id="PF13380">
    <property type="entry name" value="CoA_binding_2"/>
    <property type="match status" value="1"/>
</dbReference>
<sequence>MAKLTKDFFTDGEVLILGYPLKDDPSMKMILQAFQRGSIAVYAMNPNAEGDREVKIYKSFAELPKVPRCAYIYLEKEEITPWISQMKENGVQRVLFHSKKDVEPSDVDACRKTGLETAIACPLMLLGGGIHKFHKLLAGV</sequence>
<evidence type="ECO:0000259" key="1">
    <source>
        <dbReference type="Pfam" id="PF13380"/>
    </source>
</evidence>
<dbReference type="STRING" id="1123282.SAMN02745823_01976"/>
<organism evidence="2 3">
    <name type="scientific">Sporobacter termitidis DSM 10068</name>
    <dbReference type="NCBI Taxonomy" id="1123282"/>
    <lineage>
        <taxon>Bacteria</taxon>
        <taxon>Bacillati</taxon>
        <taxon>Bacillota</taxon>
        <taxon>Clostridia</taxon>
        <taxon>Eubacteriales</taxon>
        <taxon>Oscillospiraceae</taxon>
        <taxon>Sporobacter</taxon>
    </lineage>
</organism>
<dbReference type="OrthoDB" id="2084337at2"/>
<proteinExistence type="predicted"/>
<evidence type="ECO:0000313" key="2">
    <source>
        <dbReference type="EMBL" id="SHI02434.1"/>
    </source>
</evidence>
<dbReference type="Gene3D" id="3.40.50.720">
    <property type="entry name" value="NAD(P)-binding Rossmann-like Domain"/>
    <property type="match status" value="1"/>
</dbReference>
<keyword evidence="3" id="KW-1185">Reference proteome</keyword>
<accession>A0A1M5XSC5</accession>